<evidence type="ECO:0000256" key="8">
    <source>
        <dbReference type="SAM" id="Phobius"/>
    </source>
</evidence>
<keyword evidence="3" id="KW-0597">Phosphoprotein</keyword>
<protein>
    <recommendedName>
        <fullName evidence="2">histidine kinase</fullName>
        <ecNumber evidence="2">2.7.13.3</ecNumber>
    </recommendedName>
</protein>
<evidence type="ECO:0000313" key="11">
    <source>
        <dbReference type="Proteomes" id="UP000309138"/>
    </source>
</evidence>
<evidence type="ECO:0000256" key="7">
    <source>
        <dbReference type="ARBA" id="ARBA00022840"/>
    </source>
</evidence>
<evidence type="ECO:0000256" key="1">
    <source>
        <dbReference type="ARBA" id="ARBA00000085"/>
    </source>
</evidence>
<evidence type="ECO:0000313" key="10">
    <source>
        <dbReference type="EMBL" id="TKD51375.1"/>
    </source>
</evidence>
<dbReference type="PANTHER" id="PTHR41523">
    <property type="entry name" value="TWO-COMPONENT SYSTEM SENSOR PROTEIN"/>
    <property type="match status" value="1"/>
</dbReference>
<keyword evidence="4" id="KW-0808">Transferase</keyword>
<dbReference type="OrthoDB" id="9767435at2"/>
<gene>
    <name evidence="10" type="ORF">FBR43_11890</name>
</gene>
<sequence>MQDASPPSGLSSPAGGPSVDGLVARSRFPTGARVFLILSAALLPLALIALFASLQTTRTAEIEVRSQLRLAATESARALAIELVGNMTSLRSAADALALDRDDVTACARLQGLFAQQRAGGVRFAITDNGGALLCGGPLPASVALAATSPGALLTPDALVLTIASRDGTVEATAIMPAPFLATVSRPSSFAPENAVALLLGDETLPLTTLDTGLLRRSEQTERPIGIAGLRLAMTMRSAPITSPVLLSMLLPLLMWAAAAGIAWFVVDRLLIRPLRRLRTAVGAYRPGEELKRINYGSVPAQEIQHLGDTFGDIARVVRLHEAELAEGLVRQTKLTREVHHRVKNNLQVIASLINFHARGAESADASAAYASIQRRVDALAVVHRYHFAELEENRGVELRPVIGELASNLRATAPAAAARISVVIEVEPYLVSQDTAVAVAFLLTEIAELAIQHNPLAAIRMTLQAAESERQAILRVSSPALIADPELEALIERRYGRVMSGLARQLRSTLHHDPLVGAYEIAIPITGIA</sequence>
<dbReference type="GO" id="GO:0004673">
    <property type="term" value="F:protein histidine kinase activity"/>
    <property type="evidence" value="ECO:0007669"/>
    <property type="project" value="UniProtKB-EC"/>
</dbReference>
<dbReference type="InterPro" id="IPR011495">
    <property type="entry name" value="Sig_transdc_His_kin_sub2_dim/P"/>
</dbReference>
<evidence type="ECO:0000259" key="9">
    <source>
        <dbReference type="PROSITE" id="PS50885"/>
    </source>
</evidence>
<proteinExistence type="predicted"/>
<dbReference type="Proteomes" id="UP000309138">
    <property type="component" value="Unassembled WGS sequence"/>
</dbReference>
<dbReference type="GO" id="GO:0007165">
    <property type="term" value="P:signal transduction"/>
    <property type="evidence" value="ECO:0007669"/>
    <property type="project" value="InterPro"/>
</dbReference>
<evidence type="ECO:0000256" key="2">
    <source>
        <dbReference type="ARBA" id="ARBA00012438"/>
    </source>
</evidence>
<accession>A0A4U1L598</accession>
<name>A0A4U1L598_9SPHN</name>
<dbReference type="EMBL" id="SWKR01000002">
    <property type="protein sequence ID" value="TKD51375.1"/>
    <property type="molecule type" value="Genomic_DNA"/>
</dbReference>
<comment type="caution">
    <text evidence="10">The sequence shown here is derived from an EMBL/GenBank/DDBJ whole genome shotgun (WGS) entry which is preliminary data.</text>
</comment>
<dbReference type="EC" id="2.7.13.3" evidence="2"/>
<feature type="transmembrane region" description="Helical" evidence="8">
    <location>
        <begin position="34"/>
        <end position="54"/>
    </location>
</feature>
<keyword evidence="5" id="KW-0547">Nucleotide-binding</keyword>
<dbReference type="Pfam" id="PF07568">
    <property type="entry name" value="HisKA_2"/>
    <property type="match status" value="1"/>
</dbReference>
<keyword evidence="7" id="KW-0067">ATP-binding</keyword>
<dbReference type="PANTHER" id="PTHR41523:SF8">
    <property type="entry name" value="ETHYLENE RESPONSE SENSOR PROTEIN"/>
    <property type="match status" value="1"/>
</dbReference>
<evidence type="ECO:0000256" key="3">
    <source>
        <dbReference type="ARBA" id="ARBA00022553"/>
    </source>
</evidence>
<feature type="transmembrane region" description="Helical" evidence="8">
    <location>
        <begin position="245"/>
        <end position="267"/>
    </location>
</feature>
<dbReference type="GO" id="GO:0016020">
    <property type="term" value="C:membrane"/>
    <property type="evidence" value="ECO:0007669"/>
    <property type="project" value="InterPro"/>
</dbReference>
<dbReference type="AlphaFoldDB" id="A0A4U1L598"/>
<keyword evidence="8" id="KW-1133">Transmembrane helix</keyword>
<organism evidence="10 11">
    <name type="scientific">Sphingomonas baiyangensis</name>
    <dbReference type="NCBI Taxonomy" id="2572576"/>
    <lineage>
        <taxon>Bacteria</taxon>
        <taxon>Pseudomonadati</taxon>
        <taxon>Pseudomonadota</taxon>
        <taxon>Alphaproteobacteria</taxon>
        <taxon>Sphingomonadales</taxon>
        <taxon>Sphingomonadaceae</taxon>
        <taxon>Sphingomonas</taxon>
    </lineage>
</organism>
<keyword evidence="8" id="KW-0812">Transmembrane</keyword>
<keyword evidence="6 10" id="KW-0418">Kinase</keyword>
<comment type="catalytic activity">
    <reaction evidence="1">
        <text>ATP + protein L-histidine = ADP + protein N-phospho-L-histidine.</text>
        <dbReference type="EC" id="2.7.13.3"/>
    </reaction>
</comment>
<dbReference type="InterPro" id="IPR003660">
    <property type="entry name" value="HAMP_dom"/>
</dbReference>
<dbReference type="Gene3D" id="3.30.450.20">
    <property type="entry name" value="PAS domain"/>
    <property type="match status" value="1"/>
</dbReference>
<keyword evidence="8" id="KW-0472">Membrane</keyword>
<reference evidence="10 11" key="1">
    <citation type="submission" date="2019-04" db="EMBL/GenBank/DDBJ databases">
        <authorList>
            <person name="Yang Y."/>
            <person name="Wei D."/>
        </authorList>
    </citation>
    <scope>NUCLEOTIDE SEQUENCE [LARGE SCALE GENOMIC DNA]</scope>
    <source>
        <strain evidence="10 11">L-1-4w-11</strain>
    </source>
</reference>
<keyword evidence="11" id="KW-1185">Reference proteome</keyword>
<evidence type="ECO:0000256" key="5">
    <source>
        <dbReference type="ARBA" id="ARBA00022741"/>
    </source>
</evidence>
<dbReference type="PROSITE" id="PS50885">
    <property type="entry name" value="HAMP"/>
    <property type="match status" value="1"/>
</dbReference>
<dbReference type="GO" id="GO:0005524">
    <property type="term" value="F:ATP binding"/>
    <property type="evidence" value="ECO:0007669"/>
    <property type="project" value="UniProtKB-KW"/>
</dbReference>
<evidence type="ECO:0000256" key="6">
    <source>
        <dbReference type="ARBA" id="ARBA00022777"/>
    </source>
</evidence>
<evidence type="ECO:0000256" key="4">
    <source>
        <dbReference type="ARBA" id="ARBA00022679"/>
    </source>
</evidence>
<feature type="domain" description="HAMP" evidence="9">
    <location>
        <begin position="269"/>
        <end position="323"/>
    </location>
</feature>